<dbReference type="Gene3D" id="3.55.10.10">
    <property type="entry name" value="Archease domain"/>
    <property type="match status" value="1"/>
</dbReference>
<evidence type="ECO:0000256" key="2">
    <source>
        <dbReference type="ARBA" id="ARBA00022694"/>
    </source>
</evidence>
<sequence length="133" mass="15420">MADIAFEATGKSVEELLESAGQALMNTQVSDLKKIKAKTEKKIEIKSQNEERLLHDFLQELIFLKDAELLLVSKYEMKIYRTERGIMLKATLKGEPIDNTKHEMLVDVKAVSWHQFKLERVKNEWKAFVILDV</sequence>
<evidence type="ECO:0000256" key="1">
    <source>
        <dbReference type="ARBA" id="ARBA00007963"/>
    </source>
</evidence>
<dbReference type="AlphaFoldDB" id="A0A5E4LRF1"/>
<name>A0A5E4LRF1_9ARCH</name>
<dbReference type="GO" id="GO:0046872">
    <property type="term" value="F:metal ion binding"/>
    <property type="evidence" value="ECO:0007669"/>
    <property type="project" value="UniProtKB-KW"/>
</dbReference>
<dbReference type="PANTHER" id="PTHR12682:SF11">
    <property type="entry name" value="PROTEIN ARCHEASE"/>
    <property type="match status" value="1"/>
</dbReference>
<reference evidence="6 7" key="1">
    <citation type="submission" date="2019-08" db="EMBL/GenBank/DDBJ databases">
        <authorList>
            <person name="Vazquez-Campos X."/>
        </authorList>
    </citation>
    <scope>NUCLEOTIDE SEQUENCE [LARGE SCALE GENOMIC DNA]</scope>
    <source>
        <strain evidence="6">LFW-283_2</strain>
    </source>
</reference>
<keyword evidence="4" id="KW-0106">Calcium</keyword>
<gene>
    <name evidence="6" type="ORF">LFW2832_00363</name>
</gene>
<keyword evidence="2" id="KW-0819">tRNA processing</keyword>
<dbReference type="Pfam" id="PF01951">
    <property type="entry name" value="Archease"/>
    <property type="match status" value="1"/>
</dbReference>
<comment type="caution">
    <text evidence="6">The sequence shown here is derived from an EMBL/GenBank/DDBJ whole genome shotgun (WGS) entry which is preliminary data.</text>
</comment>
<protein>
    <submittedName>
        <fullName evidence="6">Protein archease</fullName>
    </submittedName>
</protein>
<accession>A0A5E4LRF1</accession>
<dbReference type="InterPro" id="IPR036820">
    <property type="entry name" value="Archease_dom_sf"/>
</dbReference>
<dbReference type="Proteomes" id="UP000789941">
    <property type="component" value="Unassembled WGS sequence"/>
</dbReference>
<dbReference type="SUPFAM" id="SSF69819">
    <property type="entry name" value="MTH1598-like"/>
    <property type="match status" value="1"/>
</dbReference>
<keyword evidence="3" id="KW-0479">Metal-binding</keyword>
<evidence type="ECO:0000259" key="5">
    <source>
        <dbReference type="Pfam" id="PF01951"/>
    </source>
</evidence>
<organism evidence="6 7">
    <name type="scientific">Candidatus Bilamarchaeum dharawalense</name>
    <dbReference type="NCBI Taxonomy" id="2885759"/>
    <lineage>
        <taxon>Archaea</taxon>
        <taxon>Candidatus Micrarchaeota</taxon>
        <taxon>Candidatus Micrarchaeia</taxon>
        <taxon>Candidatus Anstonellales</taxon>
        <taxon>Candidatus Bilamarchaeaceae</taxon>
        <taxon>Candidatus Bilamarchaeum</taxon>
    </lineage>
</organism>
<evidence type="ECO:0000256" key="3">
    <source>
        <dbReference type="ARBA" id="ARBA00022723"/>
    </source>
</evidence>
<evidence type="ECO:0000313" key="7">
    <source>
        <dbReference type="Proteomes" id="UP000789941"/>
    </source>
</evidence>
<evidence type="ECO:0000256" key="4">
    <source>
        <dbReference type="ARBA" id="ARBA00022837"/>
    </source>
</evidence>
<dbReference type="InterPro" id="IPR002804">
    <property type="entry name" value="Archease"/>
</dbReference>
<dbReference type="GO" id="GO:0008033">
    <property type="term" value="P:tRNA processing"/>
    <property type="evidence" value="ECO:0007669"/>
    <property type="project" value="UniProtKB-KW"/>
</dbReference>
<dbReference type="InterPro" id="IPR023572">
    <property type="entry name" value="Archease_dom"/>
</dbReference>
<dbReference type="EMBL" id="CABMJJ010000007">
    <property type="protein sequence ID" value="VVC03427.1"/>
    <property type="molecule type" value="Genomic_DNA"/>
</dbReference>
<comment type="similarity">
    <text evidence="1">Belongs to the archease family.</text>
</comment>
<feature type="domain" description="Archease" evidence="5">
    <location>
        <begin position="2"/>
        <end position="133"/>
    </location>
</feature>
<proteinExistence type="inferred from homology"/>
<dbReference type="PANTHER" id="PTHR12682">
    <property type="entry name" value="ARCHEASE"/>
    <property type="match status" value="1"/>
</dbReference>
<evidence type="ECO:0000313" key="6">
    <source>
        <dbReference type="EMBL" id="VVC03427.1"/>
    </source>
</evidence>